<accession>A0ACC0CKL1</accession>
<name>A0ACC0CKL1_9PEZI</name>
<sequence length="507" mass="55220">MVLDNAFDTDVKVPHGDEEAAPVNVDESTVADWTEAEERAVKRKIDFIVLPILGLAFFALQVDRGNISNALTSTITQDLGVNTNQINVGGSLLSAGIVLLEIPSNILLQRVGPQRWLSGQIIAWGLVATFQNFITNYGGFLATRLLLGLCEAGFIPGALYTMSTWYKKSESSLRISIFFLGNLLASATTSLIGAGILSMGDRYGVAGWRWLFIVEGAITIGVGIIFILLLPPSVGNGSPLISFGRWSYFSRRESYIMVRRVLLDDPAKTTNHLRISRSDVWTTVKNPRILMHILITLTGTISVNAINTYGPSVIKSLGYGTVRANAMASVGAFISAILIVILGWLCDVTKRRTPALLFAALWSLIAFACLREASKWSAGRKYAAVVFSMATNSTIHILNVGWLSVNCQHPQERSVAMAMIIMGANAAGIAGSQVFRTPDAPLYVNAFTACLALSAVVVLEIIGLGVWYFFSNKRLDKQGDGPVVTGVTEETPDGQKVELIRKWRWTW</sequence>
<evidence type="ECO:0000313" key="2">
    <source>
        <dbReference type="Proteomes" id="UP001497680"/>
    </source>
</evidence>
<organism evidence="1 2">
    <name type="scientific">Hypoxylon rubiginosum</name>
    <dbReference type="NCBI Taxonomy" id="110542"/>
    <lineage>
        <taxon>Eukaryota</taxon>
        <taxon>Fungi</taxon>
        <taxon>Dikarya</taxon>
        <taxon>Ascomycota</taxon>
        <taxon>Pezizomycotina</taxon>
        <taxon>Sordariomycetes</taxon>
        <taxon>Xylariomycetidae</taxon>
        <taxon>Xylariales</taxon>
        <taxon>Hypoxylaceae</taxon>
        <taxon>Hypoxylon</taxon>
    </lineage>
</organism>
<proteinExistence type="predicted"/>
<comment type="caution">
    <text evidence="1">The sequence shown here is derived from an EMBL/GenBank/DDBJ whole genome shotgun (WGS) entry which is preliminary data.</text>
</comment>
<protein>
    <submittedName>
        <fullName evidence="1">MFS general substrate transporter</fullName>
    </submittedName>
</protein>
<evidence type="ECO:0000313" key="1">
    <source>
        <dbReference type="EMBL" id="KAI6080910.1"/>
    </source>
</evidence>
<reference evidence="1 2" key="1">
    <citation type="journal article" date="2022" name="New Phytol.">
        <title>Ecological generalism drives hyperdiversity of secondary metabolite gene clusters in xylarialean endophytes.</title>
        <authorList>
            <person name="Franco M.E.E."/>
            <person name="Wisecaver J.H."/>
            <person name="Arnold A.E."/>
            <person name="Ju Y.M."/>
            <person name="Slot J.C."/>
            <person name="Ahrendt S."/>
            <person name="Moore L.P."/>
            <person name="Eastman K.E."/>
            <person name="Scott K."/>
            <person name="Konkel Z."/>
            <person name="Mondo S.J."/>
            <person name="Kuo A."/>
            <person name="Hayes R.D."/>
            <person name="Haridas S."/>
            <person name="Andreopoulos B."/>
            <person name="Riley R."/>
            <person name="LaButti K."/>
            <person name="Pangilinan J."/>
            <person name="Lipzen A."/>
            <person name="Amirebrahimi M."/>
            <person name="Yan J."/>
            <person name="Adam C."/>
            <person name="Keymanesh K."/>
            <person name="Ng V."/>
            <person name="Louie K."/>
            <person name="Northen T."/>
            <person name="Drula E."/>
            <person name="Henrissat B."/>
            <person name="Hsieh H.M."/>
            <person name="Youens-Clark K."/>
            <person name="Lutzoni F."/>
            <person name="Miadlikowska J."/>
            <person name="Eastwood D.C."/>
            <person name="Hamelin R.C."/>
            <person name="Grigoriev I.V."/>
            <person name="U'Ren J.M."/>
        </authorList>
    </citation>
    <scope>NUCLEOTIDE SEQUENCE [LARGE SCALE GENOMIC DNA]</scope>
    <source>
        <strain evidence="1 2">ER1909</strain>
    </source>
</reference>
<dbReference type="EMBL" id="MU394416">
    <property type="protein sequence ID" value="KAI6080910.1"/>
    <property type="molecule type" value="Genomic_DNA"/>
</dbReference>
<dbReference type="Proteomes" id="UP001497680">
    <property type="component" value="Unassembled WGS sequence"/>
</dbReference>
<gene>
    <name evidence="1" type="ORF">F4821DRAFT_250457</name>
</gene>
<keyword evidence="2" id="KW-1185">Reference proteome</keyword>